<keyword evidence="2" id="KW-1185">Reference proteome</keyword>
<sequence>MDLQSALALVTAAASSVASEAGRHAWDSLVSLTRRVTGQAEPPDPADDESVRVLIGQIRGRAETDEEFAAQLRDWAATHQPALDARHGTVHNEVSGDAQVNGPLIQAQTITGDLHFGS</sequence>
<dbReference type="Proteomes" id="UP001183410">
    <property type="component" value="Unassembled WGS sequence"/>
</dbReference>
<evidence type="ECO:0000313" key="1">
    <source>
        <dbReference type="EMBL" id="MDT0265075.1"/>
    </source>
</evidence>
<gene>
    <name evidence="1" type="ORF">RM844_02100</name>
</gene>
<reference evidence="2" key="1">
    <citation type="submission" date="2023-07" db="EMBL/GenBank/DDBJ databases">
        <title>30 novel species of actinomycetes from the DSMZ collection.</title>
        <authorList>
            <person name="Nouioui I."/>
        </authorList>
    </citation>
    <scope>NUCLEOTIDE SEQUENCE [LARGE SCALE GENOMIC DNA]</scope>
    <source>
        <strain evidence="2">DSM 44915</strain>
    </source>
</reference>
<comment type="caution">
    <text evidence="1">The sequence shown here is derived from an EMBL/GenBank/DDBJ whole genome shotgun (WGS) entry which is preliminary data.</text>
</comment>
<name>A0ABU2JJA7_9ACTN</name>
<evidence type="ECO:0000313" key="2">
    <source>
        <dbReference type="Proteomes" id="UP001183410"/>
    </source>
</evidence>
<proteinExistence type="predicted"/>
<dbReference type="EMBL" id="JAVREO010000001">
    <property type="protein sequence ID" value="MDT0265075.1"/>
    <property type="molecule type" value="Genomic_DNA"/>
</dbReference>
<organism evidence="1 2">
    <name type="scientific">Streptomyces chisholmiae</name>
    <dbReference type="NCBI Taxonomy" id="3075540"/>
    <lineage>
        <taxon>Bacteria</taxon>
        <taxon>Bacillati</taxon>
        <taxon>Actinomycetota</taxon>
        <taxon>Actinomycetes</taxon>
        <taxon>Kitasatosporales</taxon>
        <taxon>Streptomycetaceae</taxon>
        <taxon>Streptomyces</taxon>
    </lineage>
</organism>
<dbReference type="RefSeq" id="WP_311663963.1">
    <property type="nucleotide sequence ID" value="NZ_JAVREO010000001.1"/>
</dbReference>
<protein>
    <submittedName>
        <fullName evidence="1">Uncharacterized protein</fullName>
    </submittedName>
</protein>
<accession>A0ABU2JJA7</accession>